<evidence type="ECO:0000313" key="5">
    <source>
        <dbReference type="EMBL" id="RRS01312.1"/>
    </source>
</evidence>
<accession>A0A426V367</accession>
<dbReference type="Proteomes" id="UP000277256">
    <property type="component" value="Unassembled WGS sequence"/>
</dbReference>
<dbReference type="Gene3D" id="2.60.40.10">
    <property type="entry name" value="Immunoglobulins"/>
    <property type="match status" value="2"/>
</dbReference>
<dbReference type="Pfam" id="PF13620">
    <property type="entry name" value="CarboxypepD_reg"/>
    <property type="match status" value="2"/>
</dbReference>
<dbReference type="EMBL" id="RSEB01000001">
    <property type="protein sequence ID" value="RRS01312.1"/>
    <property type="molecule type" value="Genomic_DNA"/>
</dbReference>
<evidence type="ECO:0008006" key="7">
    <source>
        <dbReference type="Google" id="ProtNLM"/>
    </source>
</evidence>
<protein>
    <recommendedName>
        <fullName evidence="7">Alpha-amylase</fullName>
    </recommendedName>
</protein>
<feature type="chain" id="PRO_5019171253" description="Alpha-amylase" evidence="4">
    <location>
        <begin position="27"/>
        <end position="491"/>
    </location>
</feature>
<name>A0A426V367_9ACTN</name>
<dbReference type="PANTHER" id="PTHR23303:SF14">
    <property type="entry name" value="BOS COMPLEX SUBUNIT NOMO1-RELATED"/>
    <property type="match status" value="1"/>
</dbReference>
<dbReference type="GO" id="GO:0005975">
    <property type="term" value="P:carbohydrate metabolic process"/>
    <property type="evidence" value="ECO:0007669"/>
    <property type="project" value="UniProtKB-ARBA"/>
</dbReference>
<feature type="signal peptide" evidence="4">
    <location>
        <begin position="1"/>
        <end position="26"/>
    </location>
</feature>
<sequence length="491" mass="49853">MFARGLTVTVFMLVALALGQAPPAAAQAQTSAGAWADWSDWGGSSGAYTGAVTIGTAPGLQASFTTDSRSGSGVGEISGSSTWLSEGTPVGAKYGSSRGEPYLNLRPAADNAASPSTTTYRFDGPTPVGFFAFVLGDIDADAVRIEAEDVDGDAVTAAEIGFQGAFNYCSSEAPGGPSCSNVDDESPTWDASAMTLTGRADAADRSGASAWFEPTVPLSELTFVFTRRSGFPVYQTWFASMACDLTGTVTDENTGAGVAGATVNLFDAAGAKLESAQTDATGAYAFPAYTMGTEYDLEVIAPDGMIVEGARRTTTDLSTCPSAVDFTVRDIEPVAVGGSVATECGIPLGGVPVTLTAADGTEVATTTDSEGRYLFDRAEIGEHTITATPPEQTEQALTRTIEVESADQAPITGQDFVVRDTGLCPDPPGDTPAPGDDGGDDALPQGTGAARPLLPVTGADLPSPAAAAAAALLVGAALLAAARSGRRADRT</sequence>
<evidence type="ECO:0000256" key="1">
    <source>
        <dbReference type="ARBA" id="ARBA00022729"/>
    </source>
</evidence>
<reference evidence="5 6" key="1">
    <citation type="submission" date="2018-12" db="EMBL/GenBank/DDBJ databases">
        <title>Glycomyces sp. YIM 121974 draft genome.</title>
        <authorList>
            <person name="Li Q."/>
        </authorList>
    </citation>
    <scope>NUCLEOTIDE SEQUENCE [LARGE SCALE GENOMIC DNA]</scope>
    <source>
        <strain evidence="5 6">YIM 121974</strain>
    </source>
</reference>
<keyword evidence="1 4" id="KW-0732">Signal</keyword>
<comment type="caution">
    <text evidence="5">The sequence shown here is derived from an EMBL/GenBank/DDBJ whole genome shotgun (WGS) entry which is preliminary data.</text>
</comment>
<evidence type="ECO:0000256" key="2">
    <source>
        <dbReference type="SAM" id="MobiDB-lite"/>
    </source>
</evidence>
<evidence type="ECO:0000313" key="6">
    <source>
        <dbReference type="Proteomes" id="UP000277256"/>
    </source>
</evidence>
<feature type="transmembrane region" description="Helical" evidence="3">
    <location>
        <begin position="461"/>
        <end position="482"/>
    </location>
</feature>
<dbReference type="SUPFAM" id="SSF49478">
    <property type="entry name" value="Cna protein B-type domain"/>
    <property type="match status" value="2"/>
</dbReference>
<proteinExistence type="predicted"/>
<feature type="region of interest" description="Disordered" evidence="2">
    <location>
        <begin position="420"/>
        <end position="461"/>
    </location>
</feature>
<organism evidence="5 6">
    <name type="scientific">Glycomyces terrestris</name>
    <dbReference type="NCBI Taxonomy" id="2493553"/>
    <lineage>
        <taxon>Bacteria</taxon>
        <taxon>Bacillati</taxon>
        <taxon>Actinomycetota</taxon>
        <taxon>Actinomycetes</taxon>
        <taxon>Glycomycetales</taxon>
        <taxon>Glycomycetaceae</taxon>
        <taxon>Glycomyces</taxon>
    </lineage>
</organism>
<evidence type="ECO:0000256" key="4">
    <source>
        <dbReference type="SAM" id="SignalP"/>
    </source>
</evidence>
<evidence type="ECO:0000256" key="3">
    <source>
        <dbReference type="SAM" id="Phobius"/>
    </source>
</evidence>
<gene>
    <name evidence="5" type="ORF">EIW28_00575</name>
</gene>
<keyword evidence="3" id="KW-1133">Transmembrane helix</keyword>
<dbReference type="AlphaFoldDB" id="A0A426V367"/>
<dbReference type="InterPro" id="IPR013783">
    <property type="entry name" value="Ig-like_fold"/>
</dbReference>
<dbReference type="OrthoDB" id="5137684at2"/>
<keyword evidence="6" id="KW-1185">Reference proteome</keyword>
<dbReference type="RefSeq" id="WP_125245790.1">
    <property type="nucleotide sequence ID" value="NZ_RSEB01000001.1"/>
</dbReference>
<keyword evidence="3" id="KW-0812">Transmembrane</keyword>
<dbReference type="PANTHER" id="PTHR23303">
    <property type="entry name" value="CARBOXYPEPTIDASE REGULATORY REGION-CONTAINING"/>
    <property type="match status" value="1"/>
</dbReference>
<keyword evidence="3" id="KW-0472">Membrane</keyword>
<dbReference type="InterPro" id="IPR051417">
    <property type="entry name" value="SDr/BOS_complex"/>
</dbReference>